<comment type="caution">
    <text evidence="1">The sequence shown here is derived from an EMBL/GenBank/DDBJ whole genome shotgun (WGS) entry which is preliminary data.</text>
</comment>
<evidence type="ECO:0008006" key="3">
    <source>
        <dbReference type="Google" id="ProtNLM"/>
    </source>
</evidence>
<proteinExistence type="predicted"/>
<keyword evidence="2" id="KW-1185">Reference proteome</keyword>
<evidence type="ECO:0000313" key="1">
    <source>
        <dbReference type="EMBL" id="MDV6268439.1"/>
    </source>
</evidence>
<accession>A0ABU4BW27</accession>
<dbReference type="EMBL" id="JAWLKB010000007">
    <property type="protein sequence ID" value="MDV6268439.1"/>
    <property type="molecule type" value="Genomic_DNA"/>
</dbReference>
<name>A0ABU4BW27_RHOGO</name>
<dbReference type="RefSeq" id="WP_317542578.1">
    <property type="nucleotide sequence ID" value="NZ_JAWLKB010000007.1"/>
</dbReference>
<organism evidence="1 2">
    <name type="scientific">Rhodococcus globerulus</name>
    <dbReference type="NCBI Taxonomy" id="33008"/>
    <lineage>
        <taxon>Bacteria</taxon>
        <taxon>Bacillati</taxon>
        <taxon>Actinomycetota</taxon>
        <taxon>Actinomycetes</taxon>
        <taxon>Mycobacteriales</taxon>
        <taxon>Nocardiaceae</taxon>
        <taxon>Rhodococcus</taxon>
    </lineage>
</organism>
<evidence type="ECO:0000313" key="2">
    <source>
        <dbReference type="Proteomes" id="UP001185927"/>
    </source>
</evidence>
<sequence>MPEKSSVEDPSVMSLNWYRGLPTGAAVGLLDRARAADAEMDFSAPHRQSTPASAHCVTAEVRTLLHRWNAPVSSEPQLAAVLTVITTPEQIATIDFTVDPDFRSTGVATAVFEELGNEESESRQWIDSDTTAFLGCAYGSHPAALRLGMRFDAVVIGQRHHLLLPSHRDYGNSRAVSDSARTPAVHIDECREEQRTDTAWDQLRDKRTSPATRIVSNTATVDVDVHNGVGTIRSLTITKPRSAPTGSPLIAAVRSAVDFLWEFGAESIETTVDALDDELFGAFRSAAFQHDRTDILFSRSSNCIESQPK</sequence>
<protein>
    <recommendedName>
        <fullName evidence="3">N-acetyltransferase domain-containing protein</fullName>
    </recommendedName>
</protein>
<reference evidence="1 2" key="1">
    <citation type="submission" date="2023-10" db="EMBL/GenBank/DDBJ databases">
        <title>Development of a sustainable strategy for remediation of hydrocarbon-contaminated territories based on the waste exchange concept.</title>
        <authorList>
            <person name="Krivoruchko A."/>
        </authorList>
    </citation>
    <scope>NUCLEOTIDE SEQUENCE [LARGE SCALE GENOMIC DNA]</scope>
    <source>
        <strain evidence="1 2">IEGM 1203</strain>
    </source>
</reference>
<dbReference type="Proteomes" id="UP001185927">
    <property type="component" value="Unassembled WGS sequence"/>
</dbReference>
<gene>
    <name evidence="1" type="ORF">R3Q16_17640</name>
</gene>